<feature type="compositionally biased region" description="Polar residues" evidence="1">
    <location>
        <begin position="1659"/>
        <end position="1669"/>
    </location>
</feature>
<reference evidence="4" key="1">
    <citation type="submission" date="2022-06" db="EMBL/GenBank/DDBJ databases">
        <title>Genomic Encyclopedia of Archaeal and Bacterial Type Strains, Phase II (KMG-II): from individual species to whole genera.</title>
        <authorList>
            <person name="Goeker M."/>
        </authorList>
    </citation>
    <scope>NUCLEOTIDE SEQUENCE</scope>
    <source>
        <strain evidence="4">DSM 26652</strain>
    </source>
</reference>
<feature type="domain" description="Protein glutaminase" evidence="3">
    <location>
        <begin position="1149"/>
        <end position="1251"/>
    </location>
</feature>
<proteinExistence type="predicted"/>
<feature type="region of interest" description="Disordered" evidence="1">
    <location>
        <begin position="1626"/>
        <end position="1683"/>
    </location>
</feature>
<dbReference type="InterPro" id="IPR029044">
    <property type="entry name" value="Nucleotide-diphossugar_trans"/>
</dbReference>
<evidence type="ECO:0000256" key="1">
    <source>
        <dbReference type="SAM" id="MobiDB-lite"/>
    </source>
</evidence>
<protein>
    <submittedName>
        <fullName evidence="4">Papain fold toxin 1, glutamine deamidase</fullName>
    </submittedName>
</protein>
<gene>
    <name evidence="4" type="ORF">APR03_000610</name>
</gene>
<dbReference type="Gene3D" id="3.90.550.20">
    <property type="match status" value="1"/>
</dbReference>
<evidence type="ECO:0000313" key="4">
    <source>
        <dbReference type="EMBL" id="MCP2263287.1"/>
    </source>
</evidence>
<keyword evidence="5" id="KW-1185">Reference proteome</keyword>
<evidence type="ECO:0000313" key="5">
    <source>
        <dbReference type="Proteomes" id="UP001139493"/>
    </source>
</evidence>
<dbReference type="InterPro" id="IPR028908">
    <property type="entry name" value="Tox-PL_dom"/>
</dbReference>
<dbReference type="SUPFAM" id="SSF53448">
    <property type="entry name" value="Nucleotide-diphospho-sugar transferases"/>
    <property type="match status" value="1"/>
</dbReference>
<sequence length="1695" mass="185780">MPSVDDVQTPPARPLWRTSRHSPGGGDPACVQAGDATLNLRDGSIRLGGPDELGPLVLLRAPGGPKPQAVAESSRAAARKPVAGTTSWTGPGGLPTSQEWLARSTVRTVGLVTGRSAELRRIDDAVGAVNNDHRSVALLGDLLDKIKLWRNKGGDKNPRIAAVTQLEGVVRGLHDEVRPIRDAGDLVARLRRTYSAATPTQDHIQDVFGRLRPPQPPKFLVDAESGTPYDYSALSADEGVHFLRSMDLLAEVVSNSDMNPRTWDIPEESHSVVHRRNDRRWAPDPAAPLLPTQHVEMPQVVHAIWLGSVPALDGASKVFWQNFRSSASIGRGQATFVLWTDVTRDELQGRSDEIDPDSPRARHLELLSVAAAEDDIVLVNVDEVYNAARAAPTTRLVQIERAKRSGAGWAAASDILRIQIVSDFGGMYVDGGDHVTTLRDLSATGVVASKSAFAVDYEEMPDGRVAYQNNALVAPPHHPLLDIHIEKLDEQYRLDQEQLYLGALRPPTEADDALRLKFKRHSVMYRTGLDLTGKVLESVGYSGTHVPRVRGLETARGTDGMSWLPGSEVRVRHDQTLSSGPATLAFTQDMVLTALRSLSLRGGDLDLFLLQDAIARHPRPDEIWEGVFEFLRSDDHLRPQVRAVTRSEEALVESLDVLDDHIASTHVGATVQLPGRVLEMLELLPGPPTVRMGRLSEPVRLRPSQRRANPGSSAGVPQVLDTAQRPLPAPPERVAEFRWEHRRLRTVAQDASPAVADTQRPWPLIDRAVAGVTTRPSINQNVLEGADDLVLAEAERFLGERFPMLGHLNPTRGTENCNQAVVAVDHMLDGRPDVRIPPTGPSFYGMELLQQRHKGTFVLVESYDEVIDRIRERPGSRGVVYVGWEDRGHLFNVVDTEDAVVFLDGQVGSLAVLPQDAAWIGLMRYQPEPAAAPETVESRPLSHDPVGAVHQFYASRAEALLTQSPVDAPALFTLLWRQSTVAEDQETVAEIFHHAAGSSLAGLVDVAVAEGRLSPPAARHVEMIMTRPTGPGTRATNDELARPYEHAAGIALATAEFFRDADRVDWVLGQLAALDRDLNALANIRRAWGELDTSTSLEDELVRRWPDYEHVFYDLLGHADSSPVPFDQLREWYRRLPFTTFEHVEHGTVPVAAEHPEDGCDLRSLHWSAQLLRWGAEPRQVFAASAVLRRPTVTTPYARGARHDAPVTLEWFYHTAPVVPGQLDDGRIVPVVLDPALDRGPLLLEEWTEAMAVPADARYIEKELLDAHADFVRERAADAASWEGDYPVRHTVLLTDGYTGSFPRPDTSQTELMRSWDEANHAVRAEDDRLQRHWVRMVRRNLARSLWSLMQSADTADEAALDGLLGDMYRTVQRYGPLRGFLEGNVDVAWAAHDLLGVDRYAQFASLFPTVPQDEILVDDISVSGSPVDETEQDTLSPITQGMQSLDLGDGAHNDHAGLRELAPASPVDGTFVAQRPDAQATENPQTVRFDARRYQLPSGEWVSEASVRLRVQQGPGVGVEDVRYFADELAAAVRQQVNDLGPRLPGGDLFHLHVAVGDQLHAAHAAATVQDPAGSETGRAAIDQAVHDITRMVVGTDRDPGDVSSGGSSLSAEDLAVIWQAFESRPEAQDSPHPLAPRTDRQGQSIPAPRTPHVVTDQDGTQWASGSRSARDAQGNVIPDSERACVEVAVVARA</sequence>
<comment type="caution">
    <text evidence="4">The sequence shown here is derived from an EMBL/GenBank/DDBJ whole genome shotgun (WGS) entry which is preliminary data.</text>
</comment>
<dbReference type="RefSeq" id="WP_253832630.1">
    <property type="nucleotide sequence ID" value="NZ_JAMTCS010000001.1"/>
</dbReference>
<dbReference type="Proteomes" id="UP001139493">
    <property type="component" value="Unassembled WGS sequence"/>
</dbReference>
<feature type="region of interest" description="Disordered" evidence="1">
    <location>
        <begin position="56"/>
        <end position="96"/>
    </location>
</feature>
<feature type="compositionally biased region" description="Polar residues" evidence="1">
    <location>
        <begin position="84"/>
        <end position="96"/>
    </location>
</feature>
<feature type="region of interest" description="Disordered" evidence="1">
    <location>
        <begin position="1"/>
        <end position="28"/>
    </location>
</feature>
<dbReference type="Gene3D" id="3.10.620.30">
    <property type="match status" value="1"/>
</dbReference>
<evidence type="ECO:0000259" key="3">
    <source>
        <dbReference type="Pfam" id="PF18626"/>
    </source>
</evidence>
<dbReference type="EMBL" id="JAMTCS010000001">
    <property type="protein sequence ID" value="MCP2263287.1"/>
    <property type="molecule type" value="Genomic_DNA"/>
</dbReference>
<dbReference type="Pfam" id="PF18626">
    <property type="entry name" value="Gln_deamidase_2"/>
    <property type="match status" value="1"/>
</dbReference>
<organism evidence="4 5">
    <name type="scientific">Promicromonospora thailandica</name>
    <dbReference type="NCBI Taxonomy" id="765201"/>
    <lineage>
        <taxon>Bacteria</taxon>
        <taxon>Bacillati</taxon>
        <taxon>Actinomycetota</taxon>
        <taxon>Actinomycetes</taxon>
        <taxon>Micrococcales</taxon>
        <taxon>Promicromonosporaceae</taxon>
        <taxon>Promicromonospora</taxon>
    </lineage>
</organism>
<name>A0A9X2FXV6_9MICO</name>
<evidence type="ECO:0000259" key="2">
    <source>
        <dbReference type="Pfam" id="PF15644"/>
    </source>
</evidence>
<dbReference type="InterPro" id="IPR041325">
    <property type="entry name" value="Gln_deamidase_2"/>
</dbReference>
<feature type="domain" description="Tox-PL" evidence="2">
    <location>
        <begin position="816"/>
        <end position="908"/>
    </location>
</feature>
<dbReference type="Pfam" id="PF15644">
    <property type="entry name" value="Gln_amidase"/>
    <property type="match status" value="1"/>
</dbReference>
<accession>A0A9X2FXV6</accession>